<evidence type="ECO:0000256" key="4">
    <source>
        <dbReference type="ARBA" id="ARBA00022825"/>
    </source>
</evidence>
<protein>
    <submittedName>
        <fullName evidence="7">S9 family peptidase</fullName>
    </submittedName>
</protein>
<evidence type="ECO:0000256" key="1">
    <source>
        <dbReference type="ARBA" id="ARBA00005228"/>
    </source>
</evidence>
<keyword evidence="4" id="KW-0720">Serine protease</keyword>
<keyword evidence="3" id="KW-0378">Hydrolase</keyword>
<dbReference type="Gene3D" id="3.40.50.1820">
    <property type="entry name" value="alpha/beta hydrolase"/>
    <property type="match status" value="1"/>
</dbReference>
<reference evidence="7 8" key="1">
    <citation type="submission" date="2018-10" db="EMBL/GenBank/DDBJ databases">
        <title>Iterative Subtractive Binning of Freshwater Chronoseries Metagenomes Recovers Nearly Complete Genomes from over Four Hundred Novel Species.</title>
        <authorList>
            <person name="Rodriguez-R L.M."/>
            <person name="Tsementzi D."/>
            <person name="Luo C."/>
            <person name="Konstantinidis K.T."/>
        </authorList>
    </citation>
    <scope>NUCLEOTIDE SEQUENCE [LARGE SCALE GENOMIC DNA]</scope>
    <source>
        <strain evidence="7">WB7_2B_003</strain>
    </source>
</reference>
<dbReference type="SUPFAM" id="SSF53474">
    <property type="entry name" value="alpha/beta-Hydrolases"/>
    <property type="match status" value="1"/>
</dbReference>
<sequence length="691" mass="80704">MNTSVPKINKILNTIKIHNEELIDNYSWVKQKDWKEVILDPNKLNTQVKKYLDEENLFKETQLKDIKDLEKKIFEELKSKIKNEDNSVPKKDGDYFYAYKYNKNSEYPIYYRKNIINNSEETILDCEKKSKTHTYFNVASISHSHNHKYVAYNIDTNGSEYFSIFIEDIETKKTLSTEIKNTTGDIIWSLDNSCIFYVGLDQNHRPTKVFKHKIGSDSKKDLLIYEEKDPSFFCSINLSKTKKYLFIRTADHETSEYLFINLKLNETSPIVFKKRIKKIEYDLEHHDNYFLISTNLDNAKNFKIMTSNEKSHEKWEEFIPYNKINLILDFILLKDWLIRLERTEGSENIIILNLNNKNQHKISFDEEAYNLSLDHGYEYETDIFRYSYSSPTTPKSIFDYDCKLKKKELKKTQEVPSGHNKDDYICKKIFATAHDNEKIPITILYKKGIKLDSNNYVLLYGYGSYGISIPSNFSTNRLSLVDRGIVYAIAHIRGGKEKGYEWYENGKLLNKKNTFLDFISCAEKLCEDKYTSPKKIIAQGGSAGGLLMGYIANERPDLFLGIIAQVPFVDICNTMLDEDLPLTVTEIPEWGDIKNDKEAFLYVKSYSPYDNIKKQNYPHMLVTGGISDPRVTYWEMTKWVAKLRENKTDNNLLLLHMNMTAGHSGASGRFDYLKEIAMEYGFVLKICKILS</sequence>
<dbReference type="InterPro" id="IPR001375">
    <property type="entry name" value="Peptidase_S9_cat"/>
</dbReference>
<evidence type="ECO:0000313" key="8">
    <source>
        <dbReference type="Proteomes" id="UP000572953"/>
    </source>
</evidence>
<dbReference type="AlphaFoldDB" id="A0A845SED2"/>
<feature type="domain" description="Peptidase S9A N-terminal" evidence="6">
    <location>
        <begin position="16"/>
        <end position="412"/>
    </location>
</feature>
<dbReference type="Gene3D" id="2.130.10.120">
    <property type="entry name" value="Prolyl oligopeptidase, N-terminal domain"/>
    <property type="match status" value="1"/>
</dbReference>
<name>A0A845SED2_9PROT</name>
<dbReference type="InterPro" id="IPR023302">
    <property type="entry name" value="Pept_S9A_N"/>
</dbReference>
<evidence type="ECO:0000259" key="6">
    <source>
        <dbReference type="Pfam" id="PF02897"/>
    </source>
</evidence>
<comment type="similarity">
    <text evidence="1">Belongs to the peptidase S9A family.</text>
</comment>
<dbReference type="Pfam" id="PF00326">
    <property type="entry name" value="Peptidase_S9"/>
    <property type="match status" value="1"/>
</dbReference>
<proteinExistence type="inferred from homology"/>
<accession>A0A845SED2</accession>
<dbReference type="SUPFAM" id="SSF50993">
    <property type="entry name" value="Peptidase/esterase 'gauge' domain"/>
    <property type="match status" value="1"/>
</dbReference>
<dbReference type="PRINTS" id="PR00862">
    <property type="entry name" value="PROLIGOPTASE"/>
</dbReference>
<keyword evidence="2" id="KW-0645">Protease</keyword>
<comment type="caution">
    <text evidence="7">The sequence shown here is derived from an EMBL/GenBank/DDBJ whole genome shotgun (WGS) entry which is preliminary data.</text>
</comment>
<gene>
    <name evidence="7" type="ORF">EBV78_02370</name>
</gene>
<evidence type="ECO:0000256" key="3">
    <source>
        <dbReference type="ARBA" id="ARBA00022801"/>
    </source>
</evidence>
<dbReference type="GO" id="GO:0004252">
    <property type="term" value="F:serine-type endopeptidase activity"/>
    <property type="evidence" value="ECO:0007669"/>
    <property type="project" value="InterPro"/>
</dbReference>
<dbReference type="PANTHER" id="PTHR11757:SF19">
    <property type="entry name" value="PROLYL ENDOPEPTIDASE-LIKE"/>
    <property type="match status" value="1"/>
</dbReference>
<dbReference type="Pfam" id="PF02897">
    <property type="entry name" value="Peptidase_S9_N"/>
    <property type="match status" value="1"/>
</dbReference>
<evidence type="ECO:0000259" key="5">
    <source>
        <dbReference type="Pfam" id="PF00326"/>
    </source>
</evidence>
<organism evidence="7 8">
    <name type="scientific">Candidatus Fonsibacter lacus</name>
    <dbReference type="NCBI Taxonomy" id="2576439"/>
    <lineage>
        <taxon>Bacteria</taxon>
        <taxon>Pseudomonadati</taxon>
        <taxon>Pseudomonadota</taxon>
        <taxon>Alphaproteobacteria</taxon>
        <taxon>Candidatus Pelagibacterales</taxon>
        <taxon>Candidatus Pelagibacterales incertae sedis</taxon>
        <taxon>Candidatus Fonsibacter</taxon>
    </lineage>
</organism>
<feature type="domain" description="Peptidase S9 prolyl oligopeptidase catalytic" evidence="5">
    <location>
        <begin position="472"/>
        <end position="686"/>
    </location>
</feature>
<dbReference type="EMBL" id="RGGN01000066">
    <property type="protein sequence ID" value="NCU62925.1"/>
    <property type="molecule type" value="Genomic_DNA"/>
</dbReference>
<dbReference type="GO" id="GO:0006508">
    <property type="term" value="P:proteolysis"/>
    <property type="evidence" value="ECO:0007669"/>
    <property type="project" value="UniProtKB-KW"/>
</dbReference>
<dbReference type="InterPro" id="IPR002470">
    <property type="entry name" value="Peptidase_S9A"/>
</dbReference>
<evidence type="ECO:0000313" key="7">
    <source>
        <dbReference type="EMBL" id="NCU62925.1"/>
    </source>
</evidence>
<dbReference type="Proteomes" id="UP000572953">
    <property type="component" value="Unassembled WGS sequence"/>
</dbReference>
<dbReference type="PANTHER" id="PTHR11757">
    <property type="entry name" value="PROTEASE FAMILY S9A OLIGOPEPTIDASE"/>
    <property type="match status" value="1"/>
</dbReference>
<dbReference type="InterPro" id="IPR051543">
    <property type="entry name" value="Serine_Peptidase_S9A"/>
</dbReference>
<dbReference type="InterPro" id="IPR029058">
    <property type="entry name" value="AB_hydrolase_fold"/>
</dbReference>
<evidence type="ECO:0000256" key="2">
    <source>
        <dbReference type="ARBA" id="ARBA00022670"/>
    </source>
</evidence>